<name>O26427_METTH</name>
<evidence type="ECO:0000313" key="3">
    <source>
        <dbReference type="EMBL" id="AAB84833.1"/>
    </source>
</evidence>
<dbReference type="Pfam" id="PF03787">
    <property type="entry name" value="RAMPs"/>
    <property type="match status" value="1"/>
</dbReference>
<dbReference type="GeneID" id="1470288"/>
<dbReference type="KEGG" id="mth:MTH_327"/>
<evidence type="ECO:0000259" key="2">
    <source>
        <dbReference type="Pfam" id="PF03787"/>
    </source>
</evidence>
<dbReference type="GO" id="GO:0051607">
    <property type="term" value="P:defense response to virus"/>
    <property type="evidence" value="ECO:0007669"/>
    <property type="project" value="UniProtKB-KW"/>
</dbReference>
<dbReference type="Proteomes" id="UP000005223">
    <property type="component" value="Chromosome"/>
</dbReference>
<evidence type="ECO:0000256" key="1">
    <source>
        <dbReference type="ARBA" id="ARBA00023118"/>
    </source>
</evidence>
<proteinExistence type="predicted"/>
<feature type="domain" description="CRISPR type III-associated protein" evidence="2">
    <location>
        <begin position="71"/>
        <end position="226"/>
    </location>
</feature>
<dbReference type="PaxDb" id="187420-MTH_327"/>
<reference evidence="3 4" key="1">
    <citation type="journal article" date="1997" name="J. Bacteriol.">
        <title>Complete genome sequence of Methanobacterium thermoautotrophicum deltaH: functional analysis and comparative genomics.</title>
        <authorList>
            <person name="Smith D.R."/>
            <person name="Doucette-Stamm L.A."/>
            <person name="Deloughery C."/>
            <person name="Lee H.-M."/>
            <person name="Dubois J."/>
            <person name="Aldredge T."/>
            <person name="Bashirzadeh R."/>
            <person name="Blakely D."/>
            <person name="Cook R."/>
            <person name="Gilbert K."/>
            <person name="Harrison D."/>
            <person name="Hoang L."/>
            <person name="Keagle P."/>
            <person name="Lumm W."/>
            <person name="Pothier B."/>
            <person name="Qiu D."/>
            <person name="Spadafora R."/>
            <person name="Vicare R."/>
            <person name="Wang Y."/>
            <person name="Wierzbowski J."/>
            <person name="Gibson R."/>
            <person name="Jiwani N."/>
            <person name="Caruso A."/>
            <person name="Bush D."/>
            <person name="Safer H."/>
            <person name="Patwell D."/>
            <person name="Prabhakar S."/>
            <person name="McDougall S."/>
            <person name="Shimer G."/>
            <person name="Goyal A."/>
            <person name="Pietrovski S."/>
            <person name="Church G.M."/>
            <person name="Daniels C.J."/>
            <person name="Mao J.-i."/>
            <person name="Rice P."/>
            <person name="Nolling J."/>
            <person name="Reeve J.N."/>
        </authorList>
    </citation>
    <scope>NUCLEOTIDE SEQUENCE [LARGE SCALE GENOMIC DNA]</scope>
    <source>
        <strain evidence="4">ATCC 29096 / DSM 1053 / JCM 10044 / NBRC 100330 / Delta H</strain>
    </source>
</reference>
<dbReference type="PIR" id="A69142">
    <property type="entry name" value="A69142"/>
</dbReference>
<dbReference type="AlphaFoldDB" id="O26427"/>
<dbReference type="EnsemblBacteria" id="AAB84833">
    <property type="protein sequence ID" value="AAB84833"/>
    <property type="gene ID" value="MTH_327"/>
</dbReference>
<dbReference type="InterPro" id="IPR005537">
    <property type="entry name" value="RAMP_III_fam"/>
</dbReference>
<dbReference type="PATRIC" id="fig|187420.15.peg.294"/>
<dbReference type="STRING" id="187420.MTH_327"/>
<organism evidence="3 4">
    <name type="scientific">Methanothermobacter thermautotrophicus (strain ATCC 29096 / DSM 1053 / JCM 10044 / NBRC 100330 / Delta H)</name>
    <name type="common">Methanobacterium thermoautotrophicum</name>
    <dbReference type="NCBI Taxonomy" id="187420"/>
    <lineage>
        <taxon>Archaea</taxon>
        <taxon>Methanobacteriati</taxon>
        <taxon>Methanobacteriota</taxon>
        <taxon>Methanomada group</taxon>
        <taxon>Methanobacteria</taxon>
        <taxon>Methanobacteriales</taxon>
        <taxon>Methanobacteriaceae</taxon>
        <taxon>Methanothermobacter</taxon>
    </lineage>
</organism>
<evidence type="ECO:0000313" key="4">
    <source>
        <dbReference type="Proteomes" id="UP000005223"/>
    </source>
</evidence>
<protein>
    <recommendedName>
        <fullName evidence="2">CRISPR type III-associated protein domain-containing protein</fullName>
    </recommendedName>
</protein>
<dbReference type="EMBL" id="AE000666">
    <property type="protein sequence ID" value="AAB84833.1"/>
    <property type="molecule type" value="Genomic_DNA"/>
</dbReference>
<dbReference type="InParanoid" id="O26427"/>
<keyword evidence="1" id="KW-0051">Antiviral defense</keyword>
<accession>O26427</accession>
<gene>
    <name evidence="3" type="ordered locus">MTH_327</name>
</gene>
<dbReference type="HOGENOM" id="CLU_057129_0_0_2"/>
<sequence length="261" mass="29842">MNLDGVYDFYLHEKEGGIEEPKRKIMDAVAGDHKDDFKTFYPSPDDLNYLPMNSVLIGFQFTLKKPYTSRGESKFSENLIVRDQFTGLCMVRPSTWKGNLRFAATKLMGPKNSIIIRLFGSNPDSEDMIKGRLYFFPTFFKEGAENDVITPLKRETRTPARGPIPLEVMKPGTKGDFYLLYVPYLGNENFGDEIKEDLKLIAEALKLMFYTYGFSAKRTSGFGVIEKQLEGKLWMRGGVSKNFSNLHELSEILDGYGYEQH</sequence>
<dbReference type="RefSeq" id="WP_010875966.1">
    <property type="nucleotide sequence ID" value="NC_000916.1"/>
</dbReference>
<keyword evidence="4" id="KW-1185">Reference proteome</keyword>
<dbReference type="CDD" id="cd09726">
    <property type="entry name" value="RAMP_I_III"/>
    <property type="match status" value="1"/>
</dbReference>